<proteinExistence type="inferred from homology"/>
<evidence type="ECO:0000313" key="3">
    <source>
        <dbReference type="EMBL" id="RUO35333.1"/>
    </source>
</evidence>
<gene>
    <name evidence="3" type="ORF">CWE11_04785</name>
</gene>
<reference evidence="3 4" key="1">
    <citation type="journal article" date="2011" name="Front. Microbiol.">
        <title>Genomic signatures of strain selection and enhancement in Bacillus atrophaeus var. globigii, a historical biowarfare simulant.</title>
        <authorList>
            <person name="Gibbons H.S."/>
            <person name="Broomall S.M."/>
            <person name="McNew L.A."/>
            <person name="Daligault H."/>
            <person name="Chapman C."/>
            <person name="Bruce D."/>
            <person name="Karavis M."/>
            <person name="Krepps M."/>
            <person name="McGregor P.A."/>
            <person name="Hong C."/>
            <person name="Park K.H."/>
            <person name="Akmal A."/>
            <person name="Feldman A."/>
            <person name="Lin J.S."/>
            <person name="Chang W.E."/>
            <person name="Higgs B.W."/>
            <person name="Demirev P."/>
            <person name="Lindquist J."/>
            <person name="Liem A."/>
            <person name="Fochler E."/>
            <person name="Read T.D."/>
            <person name="Tapia R."/>
            <person name="Johnson S."/>
            <person name="Bishop-Lilly K.A."/>
            <person name="Detter C."/>
            <person name="Han C."/>
            <person name="Sozhamannan S."/>
            <person name="Rosenzweig C.N."/>
            <person name="Skowronski E.W."/>
        </authorList>
    </citation>
    <scope>NUCLEOTIDE SEQUENCE [LARGE SCALE GENOMIC DNA]</scope>
    <source>
        <strain evidence="3 4">GYP-17</strain>
    </source>
</reference>
<evidence type="ECO:0000256" key="1">
    <source>
        <dbReference type="HAMAP-Rule" id="MF_01866"/>
    </source>
</evidence>
<comment type="caution">
    <text evidence="3">The sequence shown here is derived from an EMBL/GenBank/DDBJ whole genome shotgun (WGS) entry which is preliminary data.</text>
</comment>
<dbReference type="Gene3D" id="3.10.510.20">
    <property type="entry name" value="YcgL domain"/>
    <property type="match status" value="1"/>
</dbReference>
<dbReference type="InterPro" id="IPR038068">
    <property type="entry name" value="YcgL-like_sf"/>
</dbReference>
<dbReference type="InterPro" id="IPR027354">
    <property type="entry name" value="YcgL_dom"/>
</dbReference>
<dbReference type="PANTHER" id="PTHR38109">
    <property type="entry name" value="PROTEIN YCGL"/>
    <property type="match status" value="1"/>
</dbReference>
<dbReference type="Pfam" id="PF05166">
    <property type="entry name" value="YcgL"/>
    <property type="match status" value="1"/>
</dbReference>
<dbReference type="PANTHER" id="PTHR38109:SF1">
    <property type="entry name" value="PROTEIN YCGL"/>
    <property type="match status" value="1"/>
</dbReference>
<evidence type="ECO:0000313" key="4">
    <source>
        <dbReference type="Proteomes" id="UP000288405"/>
    </source>
</evidence>
<accession>A0A432WNG5</accession>
<dbReference type="Proteomes" id="UP000288405">
    <property type="component" value="Unassembled WGS sequence"/>
</dbReference>
<keyword evidence="4" id="KW-1185">Reference proteome</keyword>
<dbReference type="RefSeq" id="WP_126776451.1">
    <property type="nucleotide sequence ID" value="NZ_PIPM01000003.1"/>
</dbReference>
<dbReference type="OrthoDB" id="7062382at2"/>
<dbReference type="EMBL" id="PIPM01000003">
    <property type="protein sequence ID" value="RUO35333.1"/>
    <property type="molecule type" value="Genomic_DNA"/>
</dbReference>
<name>A0A432WNG5_9GAMM</name>
<evidence type="ECO:0000259" key="2">
    <source>
        <dbReference type="PROSITE" id="PS51648"/>
    </source>
</evidence>
<organism evidence="3 4">
    <name type="scientific">Aliidiomarina sanyensis</name>
    <dbReference type="NCBI Taxonomy" id="1249555"/>
    <lineage>
        <taxon>Bacteria</taxon>
        <taxon>Pseudomonadati</taxon>
        <taxon>Pseudomonadota</taxon>
        <taxon>Gammaproteobacteria</taxon>
        <taxon>Alteromonadales</taxon>
        <taxon>Idiomarinaceae</taxon>
        <taxon>Aliidiomarina</taxon>
    </lineage>
</organism>
<dbReference type="SUPFAM" id="SSF160191">
    <property type="entry name" value="YcgL-like"/>
    <property type="match status" value="1"/>
</dbReference>
<protein>
    <recommendedName>
        <fullName evidence="1">YcgL domain-containing protein CWE11_04785</fullName>
    </recommendedName>
</protein>
<dbReference type="PROSITE" id="PS51648">
    <property type="entry name" value="YCGL"/>
    <property type="match status" value="1"/>
</dbReference>
<feature type="domain" description="YcgL" evidence="2">
    <location>
        <begin position="1"/>
        <end position="85"/>
    </location>
</feature>
<sequence>MLCRVLKSKKKADTYLYLPLTTPLSDLPAPLQTLFSPEQEALRLNVTAERQFARLSGVKLLAALENEGYYLQVPPPPENLLDGLRSDKT</sequence>
<dbReference type="AlphaFoldDB" id="A0A432WNG5"/>
<dbReference type="HAMAP" id="MF_01866">
    <property type="entry name" value="UPF0745"/>
    <property type="match status" value="1"/>
</dbReference>